<feature type="compositionally biased region" description="Polar residues" evidence="11">
    <location>
        <begin position="368"/>
        <end position="383"/>
    </location>
</feature>
<dbReference type="Proteomes" id="UP000306102">
    <property type="component" value="Unassembled WGS sequence"/>
</dbReference>
<dbReference type="PANTHER" id="PTHR46213:SF13">
    <property type="entry name" value="DEMETER-LIKE PROTEIN 2-RELATED"/>
    <property type="match status" value="1"/>
</dbReference>
<evidence type="ECO:0000256" key="7">
    <source>
        <dbReference type="ARBA" id="ARBA00023014"/>
    </source>
</evidence>
<feature type="compositionally biased region" description="Basic residues" evidence="11">
    <location>
        <begin position="321"/>
        <end position="331"/>
    </location>
</feature>
<dbReference type="InterPro" id="IPR003651">
    <property type="entry name" value="Endonuclease3_FeS-loop_motif"/>
</dbReference>
<evidence type="ECO:0000256" key="2">
    <source>
        <dbReference type="ARBA" id="ARBA00004123"/>
    </source>
</evidence>
<evidence type="ECO:0000256" key="1">
    <source>
        <dbReference type="ARBA" id="ARBA00001966"/>
    </source>
</evidence>
<comment type="caution">
    <text evidence="13">The sequence shown here is derived from an EMBL/GenBank/DDBJ whole genome shotgun (WGS) entry which is preliminary data.</text>
</comment>
<keyword evidence="4" id="KW-0004">4Fe-4S</keyword>
<keyword evidence="9" id="KW-0539">Nucleus</keyword>
<dbReference type="SMART" id="SM00525">
    <property type="entry name" value="FES"/>
    <property type="match status" value="1"/>
</dbReference>
<feature type="region of interest" description="Disordered" evidence="11">
    <location>
        <begin position="301"/>
        <end position="394"/>
    </location>
</feature>
<dbReference type="InterPro" id="IPR011257">
    <property type="entry name" value="DNA_glycosylase"/>
</dbReference>
<dbReference type="InterPro" id="IPR028925">
    <property type="entry name" value="RRM_DME"/>
</dbReference>
<dbReference type="GO" id="GO:0005634">
    <property type="term" value="C:nucleus"/>
    <property type="evidence" value="ECO:0007669"/>
    <property type="project" value="UniProtKB-SubCell"/>
</dbReference>
<feature type="region of interest" description="Disordered" evidence="11">
    <location>
        <begin position="478"/>
        <end position="502"/>
    </location>
</feature>
<evidence type="ECO:0000313" key="14">
    <source>
        <dbReference type="Proteomes" id="UP000306102"/>
    </source>
</evidence>
<evidence type="ECO:0000256" key="6">
    <source>
        <dbReference type="ARBA" id="ARBA00023004"/>
    </source>
</evidence>
<sequence length="1919" mass="215992">MDFRRETMIPEVKDYQIHSSWVPITPVKPILPKPQPIYADRQENQLGHENLIVAERFSTGFAEETRAHGTVACCDSTNYIDLNKDFDDWEADFAGKSQVTGGEFSICSEFSMDTDRIGNVPFGNLMALADVAATTDSANAAREWNVNEENSCFISIFDSHFKGSRFENCSTTSSPANQEISFGSNLWSNSNCALDRPLSGNYVPAQATYDLNLPPGALTDAFTSRNITAQFSPITPDQSKKGETKHDYDIHNLNMDERTNQARDEGNEVAIRVEVDELHHDKEQQRLPKGLSSSAISTQLHENHNPDKEGNPGIDLNRTQQKLRRKKHRPKVVIEGQPKRTRKPVTPKPVAPEENTTGKRKYVRKNGLNKTPGTPTVEVTSKSTHPKTAPRVTRSCRRTLNFDLESPVREESSSYRPHSNENAESQAQNFYTRVESKSTVHLGQGIEAMVEKTQVGIAYELNRSMNKVLEDYIAMPERQAPCPPTPAKTDRSHENLKGHARNEHTRGKCQIVFSNETYDKQGSIVQMMMNTDIQSTPRSPNDSICSSSACLTEGEQARGLKRVHSCTIDEAEPSRTNVIGRHYNSLHEYLARFPANVYNNNRIPGMHFPTIYKKKRTEKAHSSTMSNILSIETAAENSARRATPWPLNNACATPYTTETNCRFSTAQFNTTRTSTKTTPLTDAQGKQKTFECKLALDQKGRMTKKRSKGPTRVRDLASLIRIIKGKQLPSFPARGAPIRDNKQLYEISHHPHTCMEALVADTRATMTTKKRTKRNSTGMYTYNQSFCKSIGAKQKRIPTIDAIVEYLKCLDINRESKQVTYQEQGAIVPYNLRFEKKNALVLYKRDGTVVPFEGSFGLVRKWRQRPKVDLDEETNRVWKLLLENINSEGIDGTDEEKAKWWEEERRVFQGRADSFIARMHLVQGDRRFSPWKGSVVDSVIGVFLTQNVSDHLSSSAFMSLAAHFPLDSPCFEETSILVEEPEVCILDPEDSIKWHEEKSNQPAYDRSSITLHEMYSTVEKVVSGNEFLGSSSGGVKSTDNLKCKSSDISGNSLEIYHKSSTDTVVNQLTEAVAGFTGDRRETDDVLSSQNSVGSSQNSVDSSMAQTTERIRSFLHDNSEANPGTRSNPNSLVGSSFVELLRSAETLCGIYNHKTGNASSYEENGSTYKDSSECDTQKQNKDNLDNKTSSWQIITSNNYCLQMTTDLGLKVESFTMLGEKSLSSDISKKNEENCTSEQSEVTAESVSRTMVRKVMATSFQETPKSPSENNHACSRIHGKVNRIFQSQYRPVGNPKDNIESQTQEQNRRMQQVLEAPNLSTETLDVTQSTTVTNNPENTEHKAVESSLKDHGYLPSKAINSDTSKVKRVRNGKQKQNTVDWDSLRSQAQAKGKRERTANTMDSLDWEAVRCADVNEIADTIKARGMNNMLAERIKDFLNRLVREHGSIDLEWLRDVPPDEVKEYLLSVRGLGLKSVECVRLLTLHHLAFPVDTNVGRIAVRLGWVPLQPLPESLQLHLLELYPVLESIQRYLWPRLCKLDQRTLYELHYQMITFGKVFCTKSKPNCNACPMRGECRHFASAFASARLALPGPEEKRIVTATENKATNEVIKPLQLPLPLPLPLPQANQQLQAQSQINNCEPIIEVPGTPEPIVEEPATPEHEQPQIPESDIEDAFCEDLEEIPTIKLNIAELTQNLQNYMQQSMELQEGEMSNALVALTTEAASIPMPKLKNVSRLRTEHHVYELPDSHPLLEGLDKREPDDPCSYLLAIWTPGETANSIQPPERRCSSQEYGKLCDENTCFSCNSFREANSHTVRGTLLIPCRTAMRGSFPLNGTYFQVNEVFADHDSSINPIDVPRAWIWNLPRRTVYFGTSIPTIFKGFVCVRGFDQKTRAPRPLLARLHFPASKLTRTKGKTDDKQE</sequence>
<feature type="coiled-coil region" evidence="10">
    <location>
        <begin position="1680"/>
        <end position="1707"/>
    </location>
</feature>
<evidence type="ECO:0000256" key="4">
    <source>
        <dbReference type="ARBA" id="ARBA00022485"/>
    </source>
</evidence>
<dbReference type="SMART" id="SM00478">
    <property type="entry name" value="ENDO3c"/>
    <property type="match status" value="1"/>
</dbReference>
<dbReference type="Pfam" id="PF15628">
    <property type="entry name" value="RRM_DME"/>
    <property type="match status" value="1"/>
</dbReference>
<feature type="region of interest" description="Disordered" evidence="11">
    <location>
        <begin position="1158"/>
        <end position="1183"/>
    </location>
</feature>
<dbReference type="GO" id="GO:0019104">
    <property type="term" value="F:DNA N-glycosylase activity"/>
    <property type="evidence" value="ECO:0007669"/>
    <property type="project" value="InterPro"/>
</dbReference>
<organism evidence="13 14">
    <name type="scientific">Camellia sinensis var. sinensis</name>
    <name type="common">China tea</name>
    <dbReference type="NCBI Taxonomy" id="542762"/>
    <lineage>
        <taxon>Eukaryota</taxon>
        <taxon>Viridiplantae</taxon>
        <taxon>Streptophyta</taxon>
        <taxon>Embryophyta</taxon>
        <taxon>Tracheophyta</taxon>
        <taxon>Spermatophyta</taxon>
        <taxon>Magnoliopsida</taxon>
        <taxon>eudicotyledons</taxon>
        <taxon>Gunneridae</taxon>
        <taxon>Pentapetalae</taxon>
        <taxon>asterids</taxon>
        <taxon>Ericales</taxon>
        <taxon>Theaceae</taxon>
        <taxon>Camellia</taxon>
    </lineage>
</organism>
<feature type="compositionally biased region" description="Polar residues" evidence="11">
    <location>
        <begin position="1158"/>
        <end position="1168"/>
    </location>
</feature>
<feature type="region of interest" description="Disordered" evidence="11">
    <location>
        <begin position="1326"/>
        <end position="1345"/>
    </location>
</feature>
<keyword evidence="6" id="KW-0408">Iron</keyword>
<evidence type="ECO:0000256" key="5">
    <source>
        <dbReference type="ARBA" id="ARBA00022723"/>
    </source>
</evidence>
<evidence type="ECO:0000256" key="10">
    <source>
        <dbReference type="SAM" id="Coils"/>
    </source>
</evidence>
<feature type="compositionally biased region" description="Basic and acidic residues" evidence="11">
    <location>
        <begin position="1169"/>
        <end position="1183"/>
    </location>
</feature>
<evidence type="ECO:0000256" key="11">
    <source>
        <dbReference type="SAM" id="MobiDB-lite"/>
    </source>
</evidence>
<dbReference type="InterPro" id="IPR023170">
    <property type="entry name" value="HhH_base_excis_C"/>
</dbReference>
<dbReference type="GO" id="GO:0046872">
    <property type="term" value="F:metal ion binding"/>
    <property type="evidence" value="ECO:0007669"/>
    <property type="project" value="UniProtKB-KW"/>
</dbReference>
<comment type="subcellular location">
    <subcellularLocation>
        <location evidence="2">Nucleus</location>
    </subcellularLocation>
</comment>
<dbReference type="Pfam" id="PF15629">
    <property type="entry name" value="Perm-CXXC"/>
    <property type="match status" value="1"/>
</dbReference>
<dbReference type="Gene3D" id="1.10.340.30">
    <property type="entry name" value="Hypothetical protein, domain 2"/>
    <property type="match status" value="1"/>
</dbReference>
<dbReference type="GO" id="GO:0006284">
    <property type="term" value="P:base-excision repair"/>
    <property type="evidence" value="ECO:0007669"/>
    <property type="project" value="InterPro"/>
</dbReference>
<feature type="compositionally biased region" description="Basic and acidic residues" evidence="11">
    <location>
        <begin position="1336"/>
        <end position="1345"/>
    </location>
</feature>
<evidence type="ECO:0000256" key="3">
    <source>
        <dbReference type="ARBA" id="ARBA00005646"/>
    </source>
</evidence>
<dbReference type="CDD" id="cd00056">
    <property type="entry name" value="ENDO3c"/>
    <property type="match status" value="1"/>
</dbReference>
<dbReference type="FunFam" id="1.10.1670.10:FF:000004">
    <property type="entry name" value="DNA glycosylase/AP lyase ROS1"/>
    <property type="match status" value="1"/>
</dbReference>
<evidence type="ECO:0000256" key="8">
    <source>
        <dbReference type="ARBA" id="ARBA00023125"/>
    </source>
</evidence>
<feature type="domain" description="HhH-GPD" evidence="12">
    <location>
        <begin position="1386"/>
        <end position="1535"/>
    </location>
</feature>
<dbReference type="EMBL" id="SDRB02008277">
    <property type="protein sequence ID" value="THG09748.1"/>
    <property type="molecule type" value="Genomic_DNA"/>
</dbReference>
<dbReference type="SUPFAM" id="SSF48150">
    <property type="entry name" value="DNA-glycosylase"/>
    <property type="match status" value="1"/>
</dbReference>
<protein>
    <recommendedName>
        <fullName evidence="12">HhH-GPD domain-containing protein</fullName>
    </recommendedName>
</protein>
<accession>A0A4S4E1P7</accession>
<evidence type="ECO:0000313" key="13">
    <source>
        <dbReference type="EMBL" id="THG09748.1"/>
    </source>
</evidence>
<dbReference type="Gene3D" id="1.10.1670.10">
    <property type="entry name" value="Helix-hairpin-Helix base-excision DNA repair enzymes (C-terminal)"/>
    <property type="match status" value="1"/>
</dbReference>
<feature type="compositionally biased region" description="Low complexity" evidence="11">
    <location>
        <begin position="1087"/>
        <end position="1102"/>
    </location>
</feature>
<keyword evidence="10" id="KW-0175">Coiled coil</keyword>
<evidence type="ECO:0000259" key="12">
    <source>
        <dbReference type="SMART" id="SM00478"/>
    </source>
</evidence>
<feature type="compositionally biased region" description="Basic and acidic residues" evidence="11">
    <location>
        <begin position="301"/>
        <end position="310"/>
    </location>
</feature>
<dbReference type="GO" id="GO:0003677">
    <property type="term" value="F:DNA binding"/>
    <property type="evidence" value="ECO:0007669"/>
    <property type="project" value="UniProtKB-KW"/>
</dbReference>
<keyword evidence="8" id="KW-0238">DNA-binding</keyword>
<name>A0A4S4E1P7_CAMSN</name>
<dbReference type="InterPro" id="IPR003265">
    <property type="entry name" value="HhH-GPD_domain"/>
</dbReference>
<keyword evidence="7" id="KW-0411">Iron-sulfur</keyword>
<feature type="region of interest" description="Disordered" evidence="11">
    <location>
        <begin position="1079"/>
        <end position="1105"/>
    </location>
</feature>
<gene>
    <name evidence="13" type="ORF">TEA_019713</name>
</gene>
<evidence type="ECO:0000256" key="9">
    <source>
        <dbReference type="ARBA" id="ARBA00023242"/>
    </source>
</evidence>
<dbReference type="InterPro" id="IPR044811">
    <property type="entry name" value="DME/ROS1"/>
</dbReference>
<dbReference type="GO" id="GO:0051539">
    <property type="term" value="F:4 iron, 4 sulfur cluster binding"/>
    <property type="evidence" value="ECO:0007669"/>
    <property type="project" value="UniProtKB-KW"/>
</dbReference>
<proteinExistence type="inferred from homology"/>
<reference evidence="13 14" key="1">
    <citation type="journal article" date="2018" name="Proc. Natl. Acad. Sci. U.S.A.">
        <title>Draft genome sequence of Camellia sinensis var. sinensis provides insights into the evolution of the tea genome and tea quality.</title>
        <authorList>
            <person name="Wei C."/>
            <person name="Yang H."/>
            <person name="Wang S."/>
            <person name="Zhao J."/>
            <person name="Liu C."/>
            <person name="Gao L."/>
            <person name="Xia E."/>
            <person name="Lu Y."/>
            <person name="Tai Y."/>
            <person name="She G."/>
            <person name="Sun J."/>
            <person name="Cao H."/>
            <person name="Tong W."/>
            <person name="Gao Q."/>
            <person name="Li Y."/>
            <person name="Deng W."/>
            <person name="Jiang X."/>
            <person name="Wang W."/>
            <person name="Chen Q."/>
            <person name="Zhang S."/>
            <person name="Li H."/>
            <person name="Wu J."/>
            <person name="Wang P."/>
            <person name="Li P."/>
            <person name="Shi C."/>
            <person name="Zheng F."/>
            <person name="Jian J."/>
            <person name="Huang B."/>
            <person name="Shan D."/>
            <person name="Shi M."/>
            <person name="Fang C."/>
            <person name="Yue Y."/>
            <person name="Li F."/>
            <person name="Li D."/>
            <person name="Wei S."/>
            <person name="Han B."/>
            <person name="Jiang C."/>
            <person name="Yin Y."/>
            <person name="Xia T."/>
            <person name="Zhang Z."/>
            <person name="Bennetzen J.L."/>
            <person name="Zhao S."/>
            <person name="Wan X."/>
        </authorList>
    </citation>
    <scope>NUCLEOTIDE SEQUENCE [LARGE SCALE GENOMIC DNA]</scope>
    <source>
        <strain evidence="14">cv. Shuchazao</strain>
        <tissue evidence="13">Leaf</tissue>
    </source>
</reference>
<dbReference type="InterPro" id="IPR028924">
    <property type="entry name" value="Perm-CXXC"/>
</dbReference>
<dbReference type="GO" id="GO:0141166">
    <property type="term" value="P:chromosomal 5-methylcytosine DNA demethylation pathway"/>
    <property type="evidence" value="ECO:0007669"/>
    <property type="project" value="InterPro"/>
</dbReference>
<keyword evidence="5" id="KW-0479">Metal-binding</keyword>
<comment type="similarity">
    <text evidence="3">Belongs to the DNA glycosylase family. DEMETER subfamily.</text>
</comment>
<keyword evidence="14" id="KW-1185">Reference proteome</keyword>
<dbReference type="GO" id="GO:0035514">
    <property type="term" value="F:DNA demethylase activity"/>
    <property type="evidence" value="ECO:0007669"/>
    <property type="project" value="InterPro"/>
</dbReference>
<dbReference type="GO" id="GO:0003906">
    <property type="term" value="F:DNA-(apurinic or apyrimidinic site) endonuclease activity"/>
    <property type="evidence" value="ECO:0007669"/>
    <property type="project" value="UniProtKB-ARBA"/>
</dbReference>
<feature type="compositionally biased region" description="Basic and acidic residues" evidence="11">
    <location>
        <begin position="488"/>
        <end position="502"/>
    </location>
</feature>
<comment type="cofactor">
    <cofactor evidence="1">
        <name>[4Fe-4S] cluster</name>
        <dbReference type="ChEBI" id="CHEBI:49883"/>
    </cofactor>
</comment>
<dbReference type="PANTHER" id="PTHR46213">
    <property type="entry name" value="TRANSCRIPTIONAL ACTIVATOR DEMETER"/>
    <property type="match status" value="1"/>
</dbReference>
<feature type="compositionally biased region" description="Polar residues" evidence="11">
    <location>
        <begin position="1326"/>
        <end position="1335"/>
    </location>
</feature>